<evidence type="ECO:0000313" key="3">
    <source>
        <dbReference type="Proteomes" id="UP001280581"/>
    </source>
</evidence>
<feature type="compositionally biased region" description="Polar residues" evidence="1">
    <location>
        <begin position="360"/>
        <end position="401"/>
    </location>
</feature>
<feature type="compositionally biased region" description="Low complexity" evidence="1">
    <location>
        <begin position="131"/>
        <end position="140"/>
    </location>
</feature>
<keyword evidence="3" id="KW-1185">Reference proteome</keyword>
<evidence type="ECO:0000256" key="1">
    <source>
        <dbReference type="SAM" id="MobiDB-lite"/>
    </source>
</evidence>
<feature type="region of interest" description="Disordered" evidence="1">
    <location>
        <begin position="1"/>
        <end position="24"/>
    </location>
</feature>
<comment type="caution">
    <text evidence="2">The sequence shown here is derived from an EMBL/GenBank/DDBJ whole genome shotgun (WGS) entry which is preliminary data.</text>
</comment>
<feature type="compositionally biased region" description="Pro residues" evidence="1">
    <location>
        <begin position="1056"/>
        <end position="1072"/>
    </location>
</feature>
<feature type="compositionally biased region" description="Polar residues" evidence="1">
    <location>
        <begin position="417"/>
        <end position="437"/>
    </location>
</feature>
<feature type="region of interest" description="Disordered" evidence="1">
    <location>
        <begin position="253"/>
        <end position="437"/>
    </location>
</feature>
<name>A0AAN6M577_9PLEO</name>
<feature type="compositionally biased region" description="Polar residues" evidence="1">
    <location>
        <begin position="263"/>
        <end position="274"/>
    </location>
</feature>
<feature type="region of interest" description="Disordered" evidence="1">
    <location>
        <begin position="953"/>
        <end position="1130"/>
    </location>
</feature>
<evidence type="ECO:0000313" key="2">
    <source>
        <dbReference type="EMBL" id="KAK3214531.1"/>
    </source>
</evidence>
<accession>A0AAN6M577</accession>
<feature type="region of interest" description="Disordered" evidence="1">
    <location>
        <begin position="41"/>
        <end position="142"/>
    </location>
</feature>
<feature type="compositionally biased region" description="Low complexity" evidence="1">
    <location>
        <begin position="1096"/>
        <end position="1106"/>
    </location>
</feature>
<feature type="region of interest" description="Disordered" evidence="1">
    <location>
        <begin position="176"/>
        <end position="205"/>
    </location>
</feature>
<dbReference type="EMBL" id="WVTA01000003">
    <property type="protein sequence ID" value="KAK3214531.1"/>
    <property type="molecule type" value="Genomic_DNA"/>
</dbReference>
<feature type="region of interest" description="Disordered" evidence="1">
    <location>
        <begin position="859"/>
        <end position="883"/>
    </location>
</feature>
<reference evidence="2 3" key="1">
    <citation type="submission" date="2021-02" db="EMBL/GenBank/DDBJ databases">
        <title>Genome assembly of Pseudopithomyces chartarum.</title>
        <authorList>
            <person name="Jauregui R."/>
            <person name="Singh J."/>
            <person name="Voisey C."/>
        </authorList>
    </citation>
    <scope>NUCLEOTIDE SEQUENCE [LARGE SCALE GENOMIC DNA]</scope>
    <source>
        <strain evidence="2 3">AGR01</strain>
    </source>
</reference>
<feature type="compositionally biased region" description="Polar residues" evidence="1">
    <location>
        <begin position="293"/>
        <end position="309"/>
    </location>
</feature>
<proteinExistence type="predicted"/>
<feature type="compositionally biased region" description="Basic and acidic residues" evidence="1">
    <location>
        <begin position="1013"/>
        <end position="1024"/>
    </location>
</feature>
<feature type="compositionally biased region" description="Low complexity" evidence="1">
    <location>
        <begin position="953"/>
        <end position="978"/>
    </location>
</feature>
<gene>
    <name evidence="2" type="ORF">GRF29_19g434582</name>
</gene>
<feature type="compositionally biased region" description="Pro residues" evidence="1">
    <location>
        <begin position="1079"/>
        <end position="1095"/>
    </location>
</feature>
<organism evidence="2 3">
    <name type="scientific">Pseudopithomyces chartarum</name>
    <dbReference type="NCBI Taxonomy" id="1892770"/>
    <lineage>
        <taxon>Eukaryota</taxon>
        <taxon>Fungi</taxon>
        <taxon>Dikarya</taxon>
        <taxon>Ascomycota</taxon>
        <taxon>Pezizomycotina</taxon>
        <taxon>Dothideomycetes</taxon>
        <taxon>Pleosporomycetidae</taxon>
        <taxon>Pleosporales</taxon>
        <taxon>Massarineae</taxon>
        <taxon>Didymosphaeriaceae</taxon>
        <taxon>Pseudopithomyces</taxon>
    </lineage>
</organism>
<protein>
    <submittedName>
        <fullName evidence="2">Uncharacterized protein</fullName>
    </submittedName>
</protein>
<feature type="compositionally biased region" description="Low complexity" evidence="1">
    <location>
        <begin position="53"/>
        <end position="101"/>
    </location>
</feature>
<dbReference type="Proteomes" id="UP001280581">
    <property type="component" value="Unassembled WGS sequence"/>
</dbReference>
<feature type="compositionally biased region" description="Polar residues" evidence="1">
    <location>
        <begin position="334"/>
        <end position="353"/>
    </location>
</feature>
<sequence>MAEDSDPFNIFDPDTRSLVSPSRAGMLPQEASLAAVIAFQPATEVESQDTDKTPTSTTTTTSREIAAAEPQPAQEPSTSTPSCSSEAVNLDAPASTSSSASVTELAGDQPRLEQKLDALPPHSTQNCDINTSTTMASTTTRIDDTIDEPTQDLIASSSHSAQLCDADAPPTMSLNASVTKVSSTPPRPEASPSHSPACDLDTSATTTQTTLSIDVATDEATQDLIASSPHPAQACDMEVPPATTLSASVTEVAHDQARPERTLNVSPSHSQACDLNTPAPMASTTLPIGVATDQPTQDLITSSSHSTPACNMEAPPPLAPSSSTAETVDDEPRSNSSPLANSDQTLALNTTPSAEIAVSECSSVQEPQTPTSHATNTTQNDGSVEKNASPTTSHSTSPLNKSTDDEASVAPDAAASTRLNSTQASNSDYPHGETATTSKSAIADGVVYLGCELPPPDSDPFKSCQGIYHPQDYYPNDNVLKVVELRDRLSNTMKLREEKQVGVNGKTWQESWGRLKLSFVGTQISYEFKIAAVEHFLDQMDTPNWSADRSMEELAGMNEKLNDMITLSQQEALMKRTVIEYSNAQQTIKMHMHFKEENKLFSNMQRKDFFETNFLLRLIDRLGDLNNLRTTANMYRFANKTSADYIAAQKKFNYWIDFRKKENDVINSKKNLNHAYPPGVMQARNADCLGELADKPHETIYHSTGVQTRLITKPVVFKKVYGRKLSDAEWLKTMRSVGQPDYKDQSKLYYGEPFVKDSSSNKTQSDTCDSGFQTMNYKHCEANLLKAESKAKTTASKLNKVCLKRKDGLHVYAEPSKDKIMHSQQYKIPMTIHRDGSVEHTTSFTPKIHNIIYDDIKTQPASSPKQIRPTEISANSKPNTKAEEKLHKISSFCASPPTNCFEQAQKDDPELFEQGWPKEKFPVDDTGAYSENVAKDFWCQNIKLRARMARMANSARAEGTPTPAKAAPTPAAGATEGTSVGKKRGREAEAPTSTKRQRLSGAEEPAKPSNKRKRDDDDGREAKELATPTTPSKRPRRLPPLEKTLTVFSSGGERPAPTPSRAPAATPAPSPPSAAASPRPAPTPAPTPAAAPTPARPGRAPRKPTANRGEVRAGFQPYDARAAGRRQNRR</sequence>
<dbReference type="AlphaFoldDB" id="A0AAN6M577"/>